<proteinExistence type="predicted"/>
<dbReference type="InterPro" id="IPR050243">
    <property type="entry name" value="PHP_phosphatase"/>
</dbReference>
<dbReference type="AlphaFoldDB" id="A0A1M6KWW7"/>
<reference evidence="2 3" key="1">
    <citation type="submission" date="2016-11" db="EMBL/GenBank/DDBJ databases">
        <authorList>
            <person name="Jaros S."/>
            <person name="Januszkiewicz K."/>
            <person name="Wedrychowicz H."/>
        </authorList>
    </citation>
    <scope>NUCLEOTIDE SEQUENCE [LARGE SCALE GENOMIC DNA]</scope>
    <source>
        <strain evidence="2 3">DSM 15212</strain>
    </source>
</reference>
<name>A0A1M6KWW7_PARC5</name>
<dbReference type="PANTHER" id="PTHR36928">
    <property type="entry name" value="PHOSPHATASE YCDX-RELATED"/>
    <property type="match status" value="1"/>
</dbReference>
<dbReference type="GO" id="GO:0005829">
    <property type="term" value="C:cytosol"/>
    <property type="evidence" value="ECO:0007669"/>
    <property type="project" value="TreeGrafter"/>
</dbReference>
<dbReference type="InterPro" id="IPR016195">
    <property type="entry name" value="Pol/histidinol_Pase-like"/>
</dbReference>
<dbReference type="Proteomes" id="UP000184465">
    <property type="component" value="Unassembled WGS sequence"/>
</dbReference>
<dbReference type="Gene3D" id="3.20.20.140">
    <property type="entry name" value="Metal-dependent hydrolases"/>
    <property type="match status" value="1"/>
</dbReference>
<protein>
    <submittedName>
        <fullName evidence="2">Putative hydrolase</fullName>
    </submittedName>
</protein>
<gene>
    <name evidence="2" type="ORF">SAMN02745912_00584</name>
</gene>
<sequence>MKNSGDIMKIFADYHTHSTYSGDAKGSIKENVDAAKKKGLREIAITDHGPKHIGYGVKKKDIKKIRKEIDELNRVNTDIEVKFGLEANIIGIDGKIDVDEEIREELDILLAGFHFGSMPDKLIEGAKIQIYNVLSPLLPSIERKSRVINTKSVVEALKKYDIDILTHPGAKASIDTKEVARAAVENDTALEINSSHGYMTVEYIKIAMKEGAKFVISSDAHRPEDVGNVKKGIERAVQANLSVERIINAEK</sequence>
<keyword evidence="3" id="KW-1185">Reference proteome</keyword>
<dbReference type="RefSeq" id="WP_242655705.1">
    <property type="nucleotide sequence ID" value="NZ_FRAG01000004.1"/>
</dbReference>
<dbReference type="PANTHER" id="PTHR36928:SF1">
    <property type="entry name" value="PHOSPHATASE YCDX-RELATED"/>
    <property type="match status" value="1"/>
</dbReference>
<organism evidence="2 3">
    <name type="scientific">Paramaledivibacter caminithermalis (strain DSM 15212 / CIP 107654 / DViRD3)</name>
    <name type="common">Clostridium caminithermale</name>
    <dbReference type="NCBI Taxonomy" id="1121301"/>
    <lineage>
        <taxon>Bacteria</taxon>
        <taxon>Bacillati</taxon>
        <taxon>Bacillota</taxon>
        <taxon>Clostridia</taxon>
        <taxon>Peptostreptococcales</taxon>
        <taxon>Caminicellaceae</taxon>
        <taxon>Paramaledivibacter</taxon>
    </lineage>
</organism>
<accession>A0A1M6KWW7</accession>
<dbReference type="InterPro" id="IPR003141">
    <property type="entry name" value="Pol/His_phosphatase_N"/>
</dbReference>
<evidence type="ECO:0000259" key="1">
    <source>
        <dbReference type="SMART" id="SM00481"/>
    </source>
</evidence>
<dbReference type="GO" id="GO:0008270">
    <property type="term" value="F:zinc ion binding"/>
    <property type="evidence" value="ECO:0007669"/>
    <property type="project" value="TreeGrafter"/>
</dbReference>
<keyword evidence="2" id="KW-0378">Hydrolase</keyword>
<dbReference type="Pfam" id="PF02811">
    <property type="entry name" value="PHP"/>
    <property type="match status" value="1"/>
</dbReference>
<dbReference type="SMART" id="SM00481">
    <property type="entry name" value="POLIIIAc"/>
    <property type="match status" value="1"/>
</dbReference>
<dbReference type="STRING" id="1121301.SAMN02745912_00584"/>
<evidence type="ECO:0000313" key="3">
    <source>
        <dbReference type="Proteomes" id="UP000184465"/>
    </source>
</evidence>
<evidence type="ECO:0000313" key="2">
    <source>
        <dbReference type="EMBL" id="SHJ63458.1"/>
    </source>
</evidence>
<dbReference type="GO" id="GO:0042578">
    <property type="term" value="F:phosphoric ester hydrolase activity"/>
    <property type="evidence" value="ECO:0007669"/>
    <property type="project" value="TreeGrafter"/>
</dbReference>
<dbReference type="EMBL" id="FRAG01000004">
    <property type="protein sequence ID" value="SHJ63458.1"/>
    <property type="molecule type" value="Genomic_DNA"/>
</dbReference>
<feature type="domain" description="Polymerase/histidinol phosphatase N-terminal" evidence="1">
    <location>
        <begin position="12"/>
        <end position="91"/>
    </location>
</feature>
<dbReference type="InterPro" id="IPR004013">
    <property type="entry name" value="PHP_dom"/>
</dbReference>
<dbReference type="SUPFAM" id="SSF89550">
    <property type="entry name" value="PHP domain-like"/>
    <property type="match status" value="1"/>
</dbReference>